<dbReference type="InterPro" id="IPR051207">
    <property type="entry name" value="ComplexI_NDUFA9_subunit"/>
</dbReference>
<accession>A0A0H2SCL4</accession>
<dbReference type="GO" id="GO:0044877">
    <property type="term" value="F:protein-containing complex binding"/>
    <property type="evidence" value="ECO:0007669"/>
    <property type="project" value="TreeGrafter"/>
</dbReference>
<organism evidence="2 3">
    <name type="scientific">Schizopora paradoxa</name>
    <dbReference type="NCBI Taxonomy" id="27342"/>
    <lineage>
        <taxon>Eukaryota</taxon>
        <taxon>Fungi</taxon>
        <taxon>Dikarya</taxon>
        <taxon>Basidiomycota</taxon>
        <taxon>Agaricomycotina</taxon>
        <taxon>Agaricomycetes</taxon>
        <taxon>Hymenochaetales</taxon>
        <taxon>Schizoporaceae</taxon>
        <taxon>Schizopora</taxon>
    </lineage>
</organism>
<dbReference type="InterPro" id="IPR036291">
    <property type="entry name" value="NAD(P)-bd_dom_sf"/>
</dbReference>
<sequence>MAHNILVVGGNGFIGSAVCRAALSRGMTVTSISSSGRPFRTPKGHAPAWTSKVTWLKADALDPPSYAHLLPSTTAVVHTLGTLFEDTGYKEAIRTGDVGGVVSSFLKSLSGGRVGGGNPLQESQKSGATYETLNRDAALRVCESFASYASGSSSPKKTFVYVSAEDIFRPFVPARYIETKREAERGINDIALSHPGVRAAYIRPSLVYHSHIRPLTTPFATLLDLSATLHRSAPNGVPTPSGIFRLLSEAGRTADKTPSPQSEFDVPPSPFASMANAMVVPPIHVDHVGEAICKVLQDENVDGVVNVSRMRELIGWVDKGNAHANVEGTT</sequence>
<dbReference type="SUPFAM" id="SSF51735">
    <property type="entry name" value="NAD(P)-binding Rossmann-fold domains"/>
    <property type="match status" value="1"/>
</dbReference>
<dbReference type="InParanoid" id="A0A0H2SCL4"/>
<name>A0A0H2SCL4_9AGAM</name>
<evidence type="ECO:0000313" key="2">
    <source>
        <dbReference type="EMBL" id="KLO14701.1"/>
    </source>
</evidence>
<proteinExistence type="predicted"/>
<dbReference type="GO" id="GO:0005739">
    <property type="term" value="C:mitochondrion"/>
    <property type="evidence" value="ECO:0007669"/>
    <property type="project" value="TreeGrafter"/>
</dbReference>
<dbReference type="OrthoDB" id="276721at2759"/>
<protein>
    <submittedName>
        <fullName evidence="2">NAD-binding protein</fullName>
    </submittedName>
</protein>
<dbReference type="AlphaFoldDB" id="A0A0H2SCL4"/>
<dbReference type="Gene3D" id="3.40.50.720">
    <property type="entry name" value="NAD(P)-binding Rossmann-like Domain"/>
    <property type="match status" value="2"/>
</dbReference>
<dbReference type="InterPro" id="IPR001509">
    <property type="entry name" value="Epimerase_deHydtase"/>
</dbReference>
<dbReference type="PANTHER" id="PTHR12126:SF16">
    <property type="entry name" value="MIOREX COMPLEX COMPONENT 2"/>
    <property type="match status" value="1"/>
</dbReference>
<dbReference type="Proteomes" id="UP000053477">
    <property type="component" value="Unassembled WGS sequence"/>
</dbReference>
<dbReference type="EMBL" id="KQ085940">
    <property type="protein sequence ID" value="KLO14701.1"/>
    <property type="molecule type" value="Genomic_DNA"/>
</dbReference>
<keyword evidence="3" id="KW-1185">Reference proteome</keyword>
<dbReference type="FunCoup" id="A0A0H2SCL4">
    <property type="interactions" value="175"/>
</dbReference>
<gene>
    <name evidence="2" type="ORF">SCHPADRAFT_850695</name>
</gene>
<evidence type="ECO:0000313" key="3">
    <source>
        <dbReference type="Proteomes" id="UP000053477"/>
    </source>
</evidence>
<dbReference type="Pfam" id="PF01370">
    <property type="entry name" value="Epimerase"/>
    <property type="match status" value="1"/>
</dbReference>
<dbReference type="STRING" id="27342.A0A0H2SCL4"/>
<dbReference type="PANTHER" id="PTHR12126">
    <property type="entry name" value="NADH-UBIQUINONE OXIDOREDUCTASE 39 KDA SUBUNIT-RELATED"/>
    <property type="match status" value="1"/>
</dbReference>
<feature type="domain" description="NAD-dependent epimerase/dehydratase" evidence="1">
    <location>
        <begin position="5"/>
        <end position="79"/>
    </location>
</feature>
<evidence type="ECO:0000259" key="1">
    <source>
        <dbReference type="Pfam" id="PF01370"/>
    </source>
</evidence>
<reference evidence="2 3" key="1">
    <citation type="submission" date="2015-04" db="EMBL/GenBank/DDBJ databases">
        <title>Complete genome sequence of Schizopora paradoxa KUC8140, a cosmopolitan wood degrader in East Asia.</title>
        <authorList>
            <consortium name="DOE Joint Genome Institute"/>
            <person name="Min B."/>
            <person name="Park H."/>
            <person name="Jang Y."/>
            <person name="Kim J.-J."/>
            <person name="Kim K.H."/>
            <person name="Pangilinan J."/>
            <person name="Lipzen A."/>
            <person name="Riley R."/>
            <person name="Grigoriev I.V."/>
            <person name="Spatafora J.W."/>
            <person name="Choi I.-G."/>
        </authorList>
    </citation>
    <scope>NUCLEOTIDE SEQUENCE [LARGE SCALE GENOMIC DNA]</scope>
    <source>
        <strain evidence="2 3">KUC8140</strain>
    </source>
</reference>